<dbReference type="Proteomes" id="UP000306319">
    <property type="component" value="Unassembled WGS sequence"/>
</dbReference>
<dbReference type="EMBL" id="SRYB01000019">
    <property type="protein sequence ID" value="TGY77863.1"/>
    <property type="molecule type" value="Genomic_DNA"/>
</dbReference>
<gene>
    <name evidence="1" type="ORF">E5331_12735</name>
</gene>
<reference evidence="1" key="1">
    <citation type="submission" date="2019-04" db="EMBL/GenBank/DDBJ databases">
        <title>Microbes associate with the intestines of laboratory mice.</title>
        <authorList>
            <person name="Navarre W."/>
            <person name="Wong E."/>
            <person name="Huang K."/>
            <person name="Tropini C."/>
            <person name="Ng K."/>
            <person name="Yu B."/>
        </authorList>
    </citation>
    <scope>NUCLEOTIDE SEQUENCE</scope>
    <source>
        <strain evidence="1">NM04_E33</strain>
    </source>
</reference>
<protein>
    <submittedName>
        <fullName evidence="1">Uncharacterized protein</fullName>
    </submittedName>
</protein>
<evidence type="ECO:0000313" key="1">
    <source>
        <dbReference type="EMBL" id="TGY77863.1"/>
    </source>
</evidence>
<evidence type="ECO:0000313" key="2">
    <source>
        <dbReference type="Proteomes" id="UP000306319"/>
    </source>
</evidence>
<organism evidence="1 2">
    <name type="scientific">Lepagella muris</name>
    <dbReference type="NCBI Taxonomy" id="3032870"/>
    <lineage>
        <taxon>Bacteria</taxon>
        <taxon>Pseudomonadati</taxon>
        <taxon>Bacteroidota</taxon>
        <taxon>Bacteroidia</taxon>
        <taxon>Bacteroidales</taxon>
        <taxon>Muribaculaceae</taxon>
        <taxon>Lepagella</taxon>
    </lineage>
</organism>
<proteinExistence type="predicted"/>
<keyword evidence="2" id="KW-1185">Reference proteome</keyword>
<name>A0AC61RF56_9BACT</name>
<accession>A0AC61RF56</accession>
<comment type="caution">
    <text evidence="1">The sequence shown here is derived from an EMBL/GenBank/DDBJ whole genome shotgun (WGS) entry which is preliminary data.</text>
</comment>
<sequence>MKRLIYLFPLFISLLVSIPAKAVTEKEMDQARALAAQAYLRYANDGSGYLDNIHPKSMSQLERALKTKEKENIKAFKNIPVPSDYASWDKQKLVDYWGVKAFAASGLLQKGRVGKGRAKKNISAMKISEPVKTEKTVAKPAATTAKPAQDKQEAAKPAQTPADAPESESKTDSSLNVSQETSDTTAPNLDNDKFFADLEEETQIKKAEDHTWIYILILCILVAVVVALVVFASNVMKRNEARLAEADRIHDDNLTPSADSDKMREKFAAAMATKNEELATLSQKIESLNSLNTSLKVNIQGLTAEVVSLRTRLSEANARIRSFEEKAAGATPQAAPVKQQSATTATPASTVPTRQTSPTDADTPAVRSIYLGRANAKGIFVRADRSLIPGNSIYRLDTTDGYAGSFRVAANQEVWEHTLRSPIELLSGACIAPNFTETSGMTKIVNDSAGTAIFEDGCWKVIRKAKIHFE</sequence>